<sequence>MSPFPALPGVYRILFLYLEPTSTFLPFLIIWGYPGSNWFYNQLVPGSGDTRNVLDARTDMALWHLGNCYFLLALISSCVLRAVRDALRGNPAAQEHIIAAVFLALGIADLTHVGSTIYWLPADLRVSPLKWNATTHGNITAVVGLFAMRVAWYLGVGRSRPWTGKEGRKRGI</sequence>
<evidence type="ECO:0000259" key="2">
    <source>
        <dbReference type="Pfam" id="PF24803"/>
    </source>
</evidence>
<accession>A0A8H6MF41</accession>
<feature type="transmembrane region" description="Helical" evidence="1">
    <location>
        <begin position="12"/>
        <end position="33"/>
    </location>
</feature>
<dbReference type="InterPro" id="IPR056121">
    <property type="entry name" value="DUF7704"/>
</dbReference>
<evidence type="ECO:0000313" key="4">
    <source>
        <dbReference type="Proteomes" id="UP000521943"/>
    </source>
</evidence>
<dbReference type="Pfam" id="PF24803">
    <property type="entry name" value="DUF7704"/>
    <property type="match status" value="1"/>
</dbReference>
<keyword evidence="1" id="KW-0812">Transmembrane</keyword>
<name>A0A8H6MF41_9AGAR</name>
<keyword evidence="1" id="KW-1133">Transmembrane helix</keyword>
<organism evidence="3 4">
    <name type="scientific">Ephemerocybe angulata</name>
    <dbReference type="NCBI Taxonomy" id="980116"/>
    <lineage>
        <taxon>Eukaryota</taxon>
        <taxon>Fungi</taxon>
        <taxon>Dikarya</taxon>
        <taxon>Basidiomycota</taxon>
        <taxon>Agaricomycotina</taxon>
        <taxon>Agaricomycetes</taxon>
        <taxon>Agaricomycetidae</taxon>
        <taxon>Agaricales</taxon>
        <taxon>Agaricineae</taxon>
        <taxon>Psathyrellaceae</taxon>
        <taxon>Ephemerocybe</taxon>
    </lineage>
</organism>
<keyword evidence="1" id="KW-0472">Membrane</keyword>
<evidence type="ECO:0000313" key="3">
    <source>
        <dbReference type="EMBL" id="KAF6766415.1"/>
    </source>
</evidence>
<keyword evidence="4" id="KW-1185">Reference proteome</keyword>
<dbReference type="PANTHER" id="PTHR37019">
    <property type="entry name" value="CHROMOSOME 1, WHOLE GENOME SHOTGUN SEQUENCE"/>
    <property type="match status" value="1"/>
</dbReference>
<feature type="transmembrane region" description="Helical" evidence="1">
    <location>
        <begin position="95"/>
        <end position="119"/>
    </location>
</feature>
<evidence type="ECO:0000256" key="1">
    <source>
        <dbReference type="SAM" id="Phobius"/>
    </source>
</evidence>
<feature type="transmembrane region" description="Helical" evidence="1">
    <location>
        <begin position="139"/>
        <end position="156"/>
    </location>
</feature>
<dbReference type="PANTHER" id="PTHR37019:SF2">
    <property type="entry name" value="EXPERA DOMAIN-CONTAINING PROTEIN"/>
    <property type="match status" value="1"/>
</dbReference>
<dbReference type="Proteomes" id="UP000521943">
    <property type="component" value="Unassembled WGS sequence"/>
</dbReference>
<gene>
    <name evidence="3" type="ORF">DFP72DRAFT_17644</name>
</gene>
<feature type="domain" description="DUF7704" evidence="2">
    <location>
        <begin position="6"/>
        <end position="157"/>
    </location>
</feature>
<dbReference type="OrthoDB" id="2937326at2759"/>
<dbReference type="EMBL" id="JACGCI010000001">
    <property type="protein sequence ID" value="KAF6766415.1"/>
    <property type="molecule type" value="Genomic_DNA"/>
</dbReference>
<proteinExistence type="predicted"/>
<protein>
    <recommendedName>
        <fullName evidence="2">DUF7704 domain-containing protein</fullName>
    </recommendedName>
</protein>
<dbReference type="AlphaFoldDB" id="A0A8H6MF41"/>
<reference evidence="3 4" key="1">
    <citation type="submission" date="2020-07" db="EMBL/GenBank/DDBJ databases">
        <title>Comparative genomics of pyrophilous fungi reveals a link between fire events and developmental genes.</title>
        <authorList>
            <consortium name="DOE Joint Genome Institute"/>
            <person name="Steindorff A.S."/>
            <person name="Carver A."/>
            <person name="Calhoun S."/>
            <person name="Stillman K."/>
            <person name="Liu H."/>
            <person name="Lipzen A."/>
            <person name="Pangilinan J."/>
            <person name="Labutti K."/>
            <person name="Bruns T.D."/>
            <person name="Grigoriev I.V."/>
        </authorList>
    </citation>
    <scope>NUCLEOTIDE SEQUENCE [LARGE SCALE GENOMIC DNA]</scope>
    <source>
        <strain evidence="3 4">CBS 144469</strain>
    </source>
</reference>
<feature type="transmembrane region" description="Helical" evidence="1">
    <location>
        <begin position="61"/>
        <end position="83"/>
    </location>
</feature>
<comment type="caution">
    <text evidence="3">The sequence shown here is derived from an EMBL/GenBank/DDBJ whole genome shotgun (WGS) entry which is preliminary data.</text>
</comment>